<dbReference type="RefSeq" id="WP_167574834.1">
    <property type="nucleotide sequence ID" value="NZ_CP050321.1"/>
</dbReference>
<evidence type="ECO:0000256" key="10">
    <source>
        <dbReference type="RuleBase" id="RU366055"/>
    </source>
</evidence>
<keyword evidence="5 10" id="KW-0255">Endonuclease</keyword>
<evidence type="ECO:0000256" key="6">
    <source>
        <dbReference type="ARBA" id="ARBA00022801"/>
    </source>
</evidence>
<dbReference type="SMART" id="SM00892">
    <property type="entry name" value="Endonuclease_NS"/>
    <property type="match status" value="1"/>
</dbReference>
<dbReference type="Proteomes" id="UP000503580">
    <property type="component" value="Chromosome"/>
</dbReference>
<organism evidence="14 15">
    <name type="scientific">Kluyvera genomosp. 3</name>
    <dbReference type="NCBI Taxonomy" id="2774055"/>
    <lineage>
        <taxon>Bacteria</taxon>
        <taxon>Pseudomonadati</taxon>
        <taxon>Pseudomonadota</taxon>
        <taxon>Gammaproteobacteria</taxon>
        <taxon>Enterobacterales</taxon>
        <taxon>Enterobacteriaceae</taxon>
        <taxon>Kluyvera</taxon>
    </lineage>
</organism>
<dbReference type="SMART" id="SM00477">
    <property type="entry name" value="NUC"/>
    <property type="match status" value="1"/>
</dbReference>
<dbReference type="EMBL" id="CP050321">
    <property type="protein sequence ID" value="QIR25525.1"/>
    <property type="molecule type" value="Genomic_DNA"/>
</dbReference>
<evidence type="ECO:0000313" key="15">
    <source>
        <dbReference type="Proteomes" id="UP000503580"/>
    </source>
</evidence>
<dbReference type="PROSITE" id="PS51257">
    <property type="entry name" value="PROKAR_LIPOPROTEIN"/>
    <property type="match status" value="1"/>
</dbReference>
<gene>
    <name evidence="14" type="ORF">GY169_01380</name>
</gene>
<evidence type="ECO:0000256" key="8">
    <source>
        <dbReference type="PIRSR" id="PIRSR640255-1"/>
    </source>
</evidence>
<dbReference type="KEGG" id="kgn:GY169_01380"/>
<feature type="signal peptide" evidence="11">
    <location>
        <begin position="1"/>
        <end position="20"/>
    </location>
</feature>
<feature type="chain" id="PRO_5026198833" description="Endonuclease" evidence="11">
    <location>
        <begin position="21"/>
        <end position="259"/>
    </location>
</feature>
<dbReference type="InterPro" id="IPR040255">
    <property type="entry name" value="Non-specific_endonuclease"/>
</dbReference>
<accession>A0A6G9RGY0</accession>
<comment type="similarity">
    <text evidence="2 10">Belongs to the DNA/RNA non-specific endonuclease family.</text>
</comment>
<evidence type="ECO:0000256" key="11">
    <source>
        <dbReference type="SAM" id="SignalP"/>
    </source>
</evidence>
<keyword evidence="3 10" id="KW-0540">Nuclease</keyword>
<protein>
    <recommendedName>
        <fullName evidence="10">Endonuclease</fullName>
        <ecNumber evidence="10">3.1.30.-</ecNumber>
    </recommendedName>
</protein>
<dbReference type="PROSITE" id="PS01070">
    <property type="entry name" value="NUCLEASE_NON_SPEC"/>
    <property type="match status" value="1"/>
</dbReference>
<sequence length="259" mass="28117">MKIAGFTCFLLLTVAACAAAADHCGAGCPVGGSAQTLEREAYTLNNNCQRKFANWVAYKMTKASQASNRPRHWQRDPALAATETLAPAAYKGASQALQVDRGHLAPLAGLGGLADWRTLNYLSNITPQESGLNQGAWARLEDGERALVERKGVAAVYSVTGPLFERHIATLPAAPDVEIPSGYWKIIFIGSRPDKGEYAAFLMDQTTPKNARFCDYQVTVANIERRTHPRLSFWSALPVDVAQRVKMHKGTLARALGCS</sequence>
<name>A0A6G9RGY0_9ENTR</name>
<evidence type="ECO:0000256" key="3">
    <source>
        <dbReference type="ARBA" id="ARBA00022722"/>
    </source>
</evidence>
<comment type="cofactor">
    <cofactor evidence="1 10">
        <name>Mg(2+)</name>
        <dbReference type="ChEBI" id="CHEBI:18420"/>
    </cofactor>
</comment>
<dbReference type="PANTHER" id="PTHR13966">
    <property type="entry name" value="ENDONUCLEASE RELATED"/>
    <property type="match status" value="1"/>
</dbReference>
<dbReference type="InterPro" id="IPR044929">
    <property type="entry name" value="DNA/RNA_non-sp_Endonuclease_sf"/>
</dbReference>
<dbReference type="GO" id="GO:0016787">
    <property type="term" value="F:hydrolase activity"/>
    <property type="evidence" value="ECO:0007669"/>
    <property type="project" value="UniProtKB-KW"/>
</dbReference>
<evidence type="ECO:0000256" key="9">
    <source>
        <dbReference type="PIRSR" id="PIRSR640255-2"/>
    </source>
</evidence>
<keyword evidence="11" id="KW-0732">Signal</keyword>
<feature type="binding site" evidence="9">
    <location>
        <position position="133"/>
    </location>
    <ligand>
        <name>Mg(2+)</name>
        <dbReference type="ChEBI" id="CHEBI:18420"/>
        <note>catalytic</note>
    </ligand>
</feature>
<dbReference type="Pfam" id="PF01223">
    <property type="entry name" value="Endonuclease_NS"/>
    <property type="match status" value="1"/>
</dbReference>
<keyword evidence="15" id="KW-1185">Reference proteome</keyword>
<evidence type="ECO:0000256" key="7">
    <source>
        <dbReference type="ARBA" id="ARBA00022842"/>
    </source>
</evidence>
<dbReference type="CDD" id="cd00091">
    <property type="entry name" value="NUC"/>
    <property type="match status" value="1"/>
</dbReference>
<evidence type="ECO:0000256" key="2">
    <source>
        <dbReference type="ARBA" id="ARBA00010052"/>
    </source>
</evidence>
<reference evidence="14 15" key="1">
    <citation type="submission" date="2020-02" db="EMBL/GenBank/DDBJ databases">
        <title>Whole genome PO2S7.</title>
        <authorList>
            <person name="Singha K.M."/>
        </authorList>
    </citation>
    <scope>NUCLEOTIDE SEQUENCE [LARGE SCALE GENOMIC DNA]</scope>
    <source>
        <strain evidence="14 15">PO2S7</strain>
    </source>
</reference>
<dbReference type="EC" id="3.1.30.-" evidence="10"/>
<dbReference type="InterPro" id="IPR018524">
    <property type="entry name" value="DNA/RNA_endonuclease_AS"/>
</dbReference>
<evidence type="ECO:0000256" key="1">
    <source>
        <dbReference type="ARBA" id="ARBA00001946"/>
    </source>
</evidence>
<dbReference type="GO" id="GO:0046872">
    <property type="term" value="F:metal ion binding"/>
    <property type="evidence" value="ECO:0007669"/>
    <property type="project" value="UniProtKB-KW"/>
</dbReference>
<dbReference type="AlphaFoldDB" id="A0A6G9RGY0"/>
<feature type="active site" description="Proton acceptor" evidence="8">
    <location>
        <position position="103"/>
    </location>
</feature>
<feature type="domain" description="ENPP1-3/EXOG-like endonuclease/phosphodiesterase" evidence="12">
    <location>
        <begin position="39"/>
        <end position="240"/>
    </location>
</feature>
<evidence type="ECO:0000313" key="14">
    <source>
        <dbReference type="EMBL" id="QIR25525.1"/>
    </source>
</evidence>
<feature type="domain" description="DNA/RNA non-specific endonuclease/pyrophosphatase/phosphodiesterase" evidence="13">
    <location>
        <begin position="38"/>
        <end position="240"/>
    </location>
</feature>
<dbReference type="GO" id="GO:0003676">
    <property type="term" value="F:nucleic acid binding"/>
    <property type="evidence" value="ECO:0007669"/>
    <property type="project" value="InterPro"/>
</dbReference>
<evidence type="ECO:0000256" key="5">
    <source>
        <dbReference type="ARBA" id="ARBA00022759"/>
    </source>
</evidence>
<evidence type="ECO:0000259" key="12">
    <source>
        <dbReference type="SMART" id="SM00477"/>
    </source>
</evidence>
<proteinExistence type="inferred from homology"/>
<dbReference type="PANTHER" id="PTHR13966:SF5">
    <property type="entry name" value="ENDONUCLEASE G, MITOCHONDRIAL"/>
    <property type="match status" value="1"/>
</dbReference>
<evidence type="ECO:0000259" key="13">
    <source>
        <dbReference type="SMART" id="SM00892"/>
    </source>
</evidence>
<dbReference type="GO" id="GO:0004519">
    <property type="term" value="F:endonuclease activity"/>
    <property type="evidence" value="ECO:0007669"/>
    <property type="project" value="UniProtKB-UniRule"/>
</dbReference>
<dbReference type="InterPro" id="IPR020821">
    <property type="entry name" value="ENPP1-3/EXOG-like_nuc-like"/>
</dbReference>
<dbReference type="InterPro" id="IPR001604">
    <property type="entry name" value="Endo_G_ENPP1-like_dom"/>
</dbReference>
<evidence type="ECO:0000256" key="4">
    <source>
        <dbReference type="ARBA" id="ARBA00022723"/>
    </source>
</evidence>
<dbReference type="Gene3D" id="3.40.570.10">
    <property type="entry name" value="Extracellular Endonuclease, subunit A"/>
    <property type="match status" value="1"/>
</dbReference>
<dbReference type="InterPro" id="IPR044925">
    <property type="entry name" value="His-Me_finger_sf"/>
</dbReference>
<keyword evidence="7" id="KW-0460">Magnesium</keyword>
<dbReference type="SUPFAM" id="SSF54060">
    <property type="entry name" value="His-Me finger endonucleases"/>
    <property type="match status" value="1"/>
</dbReference>
<keyword evidence="6 10" id="KW-0378">Hydrolase</keyword>
<keyword evidence="4 9" id="KW-0479">Metal-binding</keyword>